<dbReference type="GO" id="GO:0050660">
    <property type="term" value="F:flavin adenine dinucleotide binding"/>
    <property type="evidence" value="ECO:0007669"/>
    <property type="project" value="TreeGrafter"/>
</dbReference>
<name>H6SRD7_PARPM</name>
<dbReference type="GO" id="GO:0003984">
    <property type="term" value="F:acetolactate synthase activity"/>
    <property type="evidence" value="ECO:0007669"/>
    <property type="project" value="UniProtKB-EC"/>
</dbReference>
<evidence type="ECO:0000259" key="6">
    <source>
        <dbReference type="Pfam" id="PF02776"/>
    </source>
</evidence>
<dbReference type="InterPro" id="IPR029061">
    <property type="entry name" value="THDP-binding"/>
</dbReference>
<dbReference type="FunFam" id="3.40.50.970:FF:000007">
    <property type="entry name" value="Acetolactate synthase"/>
    <property type="match status" value="1"/>
</dbReference>
<dbReference type="Pfam" id="PF00205">
    <property type="entry name" value="TPP_enzyme_M"/>
    <property type="match status" value="1"/>
</dbReference>
<keyword evidence="7" id="KW-0808">Transferase</keyword>
<dbReference type="Gene3D" id="3.40.50.1220">
    <property type="entry name" value="TPP-binding domain"/>
    <property type="match status" value="1"/>
</dbReference>
<dbReference type="PATRIC" id="fig|1150469.3.peg.966"/>
<dbReference type="eggNOG" id="COG0028">
    <property type="taxonomic scope" value="Bacteria"/>
</dbReference>
<dbReference type="GO" id="GO:0000287">
    <property type="term" value="F:magnesium ion binding"/>
    <property type="evidence" value="ECO:0007669"/>
    <property type="project" value="InterPro"/>
</dbReference>
<comment type="similarity">
    <text evidence="1 3">Belongs to the TPP enzyme family.</text>
</comment>
<dbReference type="STRING" id="1150469.RSPPHO_00840"/>
<dbReference type="HOGENOM" id="CLU_013748_3_4_5"/>
<dbReference type="InterPro" id="IPR012001">
    <property type="entry name" value="Thiamin_PyroP_enz_TPP-bd_dom"/>
</dbReference>
<dbReference type="InterPro" id="IPR012000">
    <property type="entry name" value="Thiamin_PyroP_enz_cen_dom"/>
</dbReference>
<dbReference type="GO" id="GO:0009099">
    <property type="term" value="P:L-valine biosynthetic process"/>
    <property type="evidence" value="ECO:0007669"/>
    <property type="project" value="TreeGrafter"/>
</dbReference>
<dbReference type="PANTHER" id="PTHR18968:SF120">
    <property type="entry name" value="ACETOLACTATE SYNTHASE LARGE SUBUNIT"/>
    <property type="match status" value="1"/>
</dbReference>
<protein>
    <submittedName>
        <fullName evidence="7">Acetolactate synthase, large subunit</fullName>
        <ecNumber evidence="7">2.2.1.6</ecNumber>
    </submittedName>
</protein>
<dbReference type="InterPro" id="IPR000399">
    <property type="entry name" value="TPP-bd_CS"/>
</dbReference>
<dbReference type="GO" id="GO:0005948">
    <property type="term" value="C:acetolactate synthase complex"/>
    <property type="evidence" value="ECO:0007669"/>
    <property type="project" value="TreeGrafter"/>
</dbReference>
<evidence type="ECO:0000256" key="1">
    <source>
        <dbReference type="ARBA" id="ARBA00007812"/>
    </source>
</evidence>
<dbReference type="PANTHER" id="PTHR18968">
    <property type="entry name" value="THIAMINE PYROPHOSPHATE ENZYMES"/>
    <property type="match status" value="1"/>
</dbReference>
<evidence type="ECO:0000259" key="4">
    <source>
        <dbReference type="Pfam" id="PF00205"/>
    </source>
</evidence>
<dbReference type="SUPFAM" id="SSF52467">
    <property type="entry name" value="DHS-like NAD/FAD-binding domain"/>
    <property type="match status" value="1"/>
</dbReference>
<reference evidence="7 8" key="1">
    <citation type="submission" date="2012-02" db="EMBL/GenBank/DDBJ databases">
        <title>Shotgun genome sequence of Phaeospirillum photometricum DSM 122.</title>
        <authorList>
            <person name="Duquesne K."/>
            <person name="Sturgis J."/>
        </authorList>
    </citation>
    <scope>NUCLEOTIDE SEQUENCE [LARGE SCALE GENOMIC DNA]</scope>
    <source>
        <strain evidence="8">DSM122</strain>
    </source>
</reference>
<accession>H6SRD7</accession>
<evidence type="ECO:0000313" key="7">
    <source>
        <dbReference type="EMBL" id="CCG07466.1"/>
    </source>
</evidence>
<dbReference type="SUPFAM" id="SSF52518">
    <property type="entry name" value="Thiamin diphosphate-binding fold (THDP-binding)"/>
    <property type="match status" value="2"/>
</dbReference>
<evidence type="ECO:0000313" key="8">
    <source>
        <dbReference type="Proteomes" id="UP000033220"/>
    </source>
</evidence>
<evidence type="ECO:0000256" key="3">
    <source>
        <dbReference type="RuleBase" id="RU362132"/>
    </source>
</evidence>
<dbReference type="EMBL" id="HE663493">
    <property type="protein sequence ID" value="CCG07466.1"/>
    <property type="molecule type" value="Genomic_DNA"/>
</dbReference>
<dbReference type="KEGG" id="rpm:RSPPHO_00840"/>
<feature type="domain" description="Thiamine pyrophosphate enzyme TPP-binding" evidence="5">
    <location>
        <begin position="442"/>
        <end position="587"/>
    </location>
</feature>
<feature type="domain" description="Thiamine pyrophosphate enzyme N-terminal TPP-binding" evidence="6">
    <location>
        <begin position="64"/>
        <end position="180"/>
    </location>
</feature>
<feature type="domain" description="Thiamine pyrophosphate enzyme central" evidence="4">
    <location>
        <begin position="250"/>
        <end position="383"/>
    </location>
</feature>
<sequence>MTCSSCRLAFLATGADVGACLKPEAGFEGWGGTACPDPLLFLGILENGGPWVMLSPSVSLPARTGGALLADALLSLGAETVYCVPGESFLGFLDAAHDRAGRLRLVVCRQEGGAAYMAEAHGKLTGQPGVCFVTRGPGACNATVGVHTAFQDATPLLVLVGQVGRGMAGREAFQEVDMTALFAPLAKFTATADSAGRLPELVARAWAAATSGRPGPAVLALPEDVLTELATAQDPTPWPAARPAPSAANLEALAALLADARRPLVVVGGGTWTPEAATQVTRWAEACDLPVAAAFRRQDIVDNDSPSYVGDLGFGASPALNARVREADLIVALGARLGEVDTQGYTLLSSPHPAQTLIHAVPDPAEIGRVYIPRLGLVTAMDTLAPRLPVVDGQAWAAWRQAARADYEAALIPDPCPGAVDLGAVMATLEARLPRDAIVCNGAGNYAGWVHRFHKSHVFPSQLAPGNGSMGYGVPAAVAAKIAQPERCVVAFAGDGCFLMNGQELATAVAHGLDLLVIVINNGMYGTIRMHQEKRYPGRVIGTTLANPDFAALAQAYGARGYSVATTEAFAPALDAALAGQGPAVIDLQVDPEALSTRATLSGTRAQALALALARR</sequence>
<dbReference type="GO" id="GO:0009097">
    <property type="term" value="P:isoleucine biosynthetic process"/>
    <property type="evidence" value="ECO:0007669"/>
    <property type="project" value="TreeGrafter"/>
</dbReference>
<dbReference type="Proteomes" id="UP000033220">
    <property type="component" value="Chromosome DSM 122"/>
</dbReference>
<organism evidence="7 8">
    <name type="scientific">Pararhodospirillum photometricum DSM 122</name>
    <dbReference type="NCBI Taxonomy" id="1150469"/>
    <lineage>
        <taxon>Bacteria</taxon>
        <taxon>Pseudomonadati</taxon>
        <taxon>Pseudomonadota</taxon>
        <taxon>Alphaproteobacteria</taxon>
        <taxon>Rhodospirillales</taxon>
        <taxon>Rhodospirillaceae</taxon>
        <taxon>Pararhodospirillum</taxon>
    </lineage>
</organism>
<proteinExistence type="inferred from homology"/>
<dbReference type="Pfam" id="PF02775">
    <property type="entry name" value="TPP_enzyme_C"/>
    <property type="match status" value="1"/>
</dbReference>
<dbReference type="GO" id="GO:0030976">
    <property type="term" value="F:thiamine pyrophosphate binding"/>
    <property type="evidence" value="ECO:0007669"/>
    <property type="project" value="InterPro"/>
</dbReference>
<dbReference type="InterPro" id="IPR011766">
    <property type="entry name" value="TPP_enzyme_TPP-bd"/>
</dbReference>
<dbReference type="EC" id="2.2.1.6" evidence="7"/>
<evidence type="ECO:0000259" key="5">
    <source>
        <dbReference type="Pfam" id="PF02775"/>
    </source>
</evidence>
<gene>
    <name evidence="7" type="ORF">RSPPHO_00840</name>
</gene>
<dbReference type="Gene3D" id="3.40.50.970">
    <property type="match status" value="2"/>
</dbReference>
<dbReference type="CDD" id="cd07035">
    <property type="entry name" value="TPP_PYR_POX_like"/>
    <property type="match status" value="1"/>
</dbReference>
<dbReference type="NCBIfam" id="NF006052">
    <property type="entry name" value="PRK08199.1"/>
    <property type="match status" value="1"/>
</dbReference>
<dbReference type="PROSITE" id="PS00187">
    <property type="entry name" value="TPP_ENZYMES"/>
    <property type="match status" value="1"/>
</dbReference>
<dbReference type="CDD" id="cd00568">
    <property type="entry name" value="TPP_enzymes"/>
    <property type="match status" value="1"/>
</dbReference>
<dbReference type="InterPro" id="IPR045229">
    <property type="entry name" value="TPP_enz"/>
</dbReference>
<dbReference type="Pfam" id="PF02776">
    <property type="entry name" value="TPP_enzyme_N"/>
    <property type="match status" value="1"/>
</dbReference>
<dbReference type="AlphaFoldDB" id="H6SRD7"/>
<keyword evidence="2 3" id="KW-0786">Thiamine pyrophosphate</keyword>
<dbReference type="InterPro" id="IPR029035">
    <property type="entry name" value="DHS-like_NAD/FAD-binding_dom"/>
</dbReference>
<keyword evidence="8" id="KW-1185">Reference proteome</keyword>
<evidence type="ECO:0000256" key="2">
    <source>
        <dbReference type="ARBA" id="ARBA00023052"/>
    </source>
</evidence>